<keyword evidence="3 9" id="KW-0808">Transferase</keyword>
<comment type="subcellular location">
    <subcellularLocation>
        <location evidence="1">Membrane</location>
        <topology evidence="1">Multi-pass membrane protein</topology>
    </subcellularLocation>
</comment>
<evidence type="ECO:0000256" key="2">
    <source>
        <dbReference type="ARBA" id="ARBA00022676"/>
    </source>
</evidence>
<dbReference type="PANTHER" id="PTHR48090">
    <property type="entry name" value="UNDECAPRENYL-PHOSPHATE 4-DEOXY-4-FORMAMIDO-L-ARABINOSE TRANSFERASE-RELATED"/>
    <property type="match status" value="1"/>
</dbReference>
<keyword evidence="5 7" id="KW-1133">Transmembrane helix</keyword>
<reference evidence="9 10" key="1">
    <citation type="submission" date="2017-07" db="EMBL/GenBank/DDBJ databases">
        <title>Isolation and whole genome analysis of endospore-forming bacteria from heroin.</title>
        <authorList>
            <person name="Kalinowski J."/>
            <person name="Ahrens B."/>
            <person name="Al-Dilaimi A."/>
            <person name="Winkler A."/>
            <person name="Wibberg D."/>
            <person name="Schleenbecker U."/>
            <person name="Ruckert C."/>
            <person name="Wolfel R."/>
            <person name="Grass G."/>
        </authorList>
    </citation>
    <scope>NUCLEOTIDE SEQUENCE [LARGE SCALE GENOMIC DNA]</scope>
    <source>
        <strain evidence="9 10">7528</strain>
    </source>
</reference>
<dbReference type="Pfam" id="PF00535">
    <property type="entry name" value="Glycos_transf_2"/>
    <property type="match status" value="1"/>
</dbReference>
<dbReference type="SUPFAM" id="SSF53448">
    <property type="entry name" value="Nucleotide-diphospho-sugar transferases"/>
    <property type="match status" value="1"/>
</dbReference>
<dbReference type="CDD" id="cd04187">
    <property type="entry name" value="DPM1_like_bac"/>
    <property type="match status" value="1"/>
</dbReference>
<evidence type="ECO:0000256" key="6">
    <source>
        <dbReference type="ARBA" id="ARBA00023136"/>
    </source>
</evidence>
<feature type="domain" description="Glycosyltransferase 2-like" evidence="8">
    <location>
        <begin position="40"/>
        <end position="203"/>
    </location>
</feature>
<evidence type="ECO:0000259" key="8">
    <source>
        <dbReference type="Pfam" id="PF00535"/>
    </source>
</evidence>
<organism evidence="9 10">
    <name type="scientific">Terribacillus saccharophilus</name>
    <dbReference type="NCBI Taxonomy" id="361277"/>
    <lineage>
        <taxon>Bacteria</taxon>
        <taxon>Bacillati</taxon>
        <taxon>Bacillota</taxon>
        <taxon>Bacilli</taxon>
        <taxon>Bacillales</taxon>
        <taxon>Bacillaceae</taxon>
        <taxon>Terribacillus</taxon>
    </lineage>
</organism>
<dbReference type="Gene3D" id="3.90.550.10">
    <property type="entry name" value="Spore Coat Polysaccharide Biosynthesis Protein SpsA, Chain A"/>
    <property type="match status" value="1"/>
</dbReference>
<feature type="transmembrane region" description="Helical" evidence="7">
    <location>
        <begin position="270"/>
        <end position="291"/>
    </location>
</feature>
<evidence type="ECO:0000256" key="5">
    <source>
        <dbReference type="ARBA" id="ARBA00022989"/>
    </source>
</evidence>
<proteinExistence type="predicted"/>
<feature type="transmembrane region" description="Helical" evidence="7">
    <location>
        <begin position="303"/>
        <end position="327"/>
    </location>
</feature>
<keyword evidence="6 7" id="KW-0472">Membrane</keyword>
<protein>
    <submittedName>
        <fullName evidence="9">Glycosyltransferase</fullName>
    </submittedName>
</protein>
<dbReference type="InterPro" id="IPR029044">
    <property type="entry name" value="Nucleotide-diphossugar_trans"/>
</dbReference>
<accession>A0A268AE02</accession>
<keyword evidence="2" id="KW-0328">Glycosyltransferase</keyword>
<dbReference type="InterPro" id="IPR001173">
    <property type="entry name" value="Glyco_trans_2-like"/>
</dbReference>
<keyword evidence="4 7" id="KW-0812">Transmembrane</keyword>
<dbReference type="EMBL" id="NPBV01000002">
    <property type="protein sequence ID" value="PAD22344.1"/>
    <property type="molecule type" value="Genomic_DNA"/>
</dbReference>
<dbReference type="InterPro" id="IPR050256">
    <property type="entry name" value="Glycosyltransferase_2"/>
</dbReference>
<dbReference type="GO" id="GO:0005886">
    <property type="term" value="C:plasma membrane"/>
    <property type="evidence" value="ECO:0007669"/>
    <property type="project" value="TreeGrafter"/>
</dbReference>
<name>A0A268AE02_9BACI</name>
<evidence type="ECO:0000256" key="1">
    <source>
        <dbReference type="ARBA" id="ARBA00004141"/>
    </source>
</evidence>
<dbReference type="Proteomes" id="UP000216013">
    <property type="component" value="Unassembled WGS sequence"/>
</dbReference>
<evidence type="ECO:0000256" key="4">
    <source>
        <dbReference type="ARBA" id="ARBA00022692"/>
    </source>
</evidence>
<comment type="caution">
    <text evidence="9">The sequence shown here is derived from an EMBL/GenBank/DDBJ whole genome shotgun (WGS) entry which is preliminary data.</text>
</comment>
<evidence type="ECO:0000256" key="7">
    <source>
        <dbReference type="SAM" id="Phobius"/>
    </source>
</evidence>
<evidence type="ECO:0000256" key="3">
    <source>
        <dbReference type="ARBA" id="ARBA00022679"/>
    </source>
</evidence>
<evidence type="ECO:0000313" key="9">
    <source>
        <dbReference type="EMBL" id="PAD22344.1"/>
    </source>
</evidence>
<gene>
    <name evidence="9" type="ORF">CHH64_01125</name>
</gene>
<evidence type="ECO:0000313" key="10">
    <source>
        <dbReference type="Proteomes" id="UP000216013"/>
    </source>
</evidence>
<dbReference type="GO" id="GO:0016757">
    <property type="term" value="F:glycosyltransferase activity"/>
    <property type="evidence" value="ECO:0007669"/>
    <property type="project" value="UniProtKB-KW"/>
</dbReference>
<dbReference type="AlphaFoldDB" id="A0A268AE02"/>
<sequence>MICILNEVSSIPTLLGKSTYTGYNHKGGNPLTTSLPVLTLVIPCYNEEEILTDTCSKLSSTLAALMQEQLISPASSILFVDDGSKDHTWQLIKIEHLANRFVTGIKLAANAGHQRALLAGMLHAKDYSDCVITLDADLQDDISVIRTFVLRYLEGYEIVYGVRNDRTSDTGFKRNTASLFYRTMEMLGIRLISNHADYRLLNNRALTELSRYNESKLFLRGIIPQIGFRSDIVTYERKPRLAGETKYPLRKMLSFAFEGITSFSIAPIRLIAAVGFGLFLISLLAACYAAMQKVFGEPDAGWTSLIISIWLLGGLQLMAIGIIGEYIGTIFAEVKKRPLYTIDSILKQLHPQDSTHFTKT</sequence>
<dbReference type="OrthoDB" id="9807778at2"/>
<dbReference type="PANTHER" id="PTHR48090:SF1">
    <property type="entry name" value="PROPHAGE BACTOPRENOL GLUCOSYL TRANSFERASE HOMOLOG"/>
    <property type="match status" value="1"/>
</dbReference>